<protein>
    <submittedName>
        <fullName evidence="1">Uncharacterized protein</fullName>
    </submittedName>
</protein>
<evidence type="ECO:0000313" key="1">
    <source>
        <dbReference type="EMBL" id="KAH6649804.1"/>
    </source>
</evidence>
<accession>A0ACB7PKQ5</accession>
<proteinExistence type="predicted"/>
<name>A0ACB7PKQ5_9PEZI</name>
<gene>
    <name evidence="1" type="ORF">F5144DRAFT_481429</name>
</gene>
<keyword evidence="2" id="KW-1185">Reference proteome</keyword>
<sequence length="414" mass="40844">MPPDQGAKFHHEYCAFGGDHQAFAPASHQPHAAVAARGVHDEDDARRIWSNASAELLPRPPFALLSDPESQDENTSPAGSLFRRAVLALSLLEKRQWACPGGTTSCSSIGFPNSCCGEGEKCMEVTDTGLGPVGCCPAGATCNGGISECADGSTPCGSNFGGGCCIPGFVCRGVGCIRSAPNPPPPPPLTTLTRTSTSIISAPTPSTTVVTVIITITPSTSAPLITSTITRTSTASPPSSPSPSSRTTNPGAGAPFRPTSSPPNPTATNTYCPTGFYACLARAGGGCCQTGRDCATASCPPPAGGLTTVVNGGGVTVVVPAAGAPSQGEGEGEGGCASGWFLCGREAGPVAGCCPRGYECGAASCVAAEATGGLASVAKGLPGNGGGVGVKGRVRLGWVGVVAVGVGVVVGGLV</sequence>
<dbReference type="Proteomes" id="UP000724584">
    <property type="component" value="Unassembled WGS sequence"/>
</dbReference>
<comment type="caution">
    <text evidence="1">The sequence shown here is derived from an EMBL/GenBank/DDBJ whole genome shotgun (WGS) entry which is preliminary data.</text>
</comment>
<organism evidence="1 2">
    <name type="scientific">Chaetomium tenue</name>
    <dbReference type="NCBI Taxonomy" id="1854479"/>
    <lineage>
        <taxon>Eukaryota</taxon>
        <taxon>Fungi</taxon>
        <taxon>Dikarya</taxon>
        <taxon>Ascomycota</taxon>
        <taxon>Pezizomycotina</taxon>
        <taxon>Sordariomycetes</taxon>
        <taxon>Sordariomycetidae</taxon>
        <taxon>Sordariales</taxon>
        <taxon>Chaetomiaceae</taxon>
        <taxon>Chaetomium</taxon>
    </lineage>
</organism>
<evidence type="ECO:0000313" key="2">
    <source>
        <dbReference type="Proteomes" id="UP000724584"/>
    </source>
</evidence>
<reference evidence="1 2" key="1">
    <citation type="journal article" date="2021" name="Nat. Commun.">
        <title>Genetic determinants of endophytism in the Arabidopsis root mycobiome.</title>
        <authorList>
            <person name="Mesny F."/>
            <person name="Miyauchi S."/>
            <person name="Thiergart T."/>
            <person name="Pickel B."/>
            <person name="Atanasova L."/>
            <person name="Karlsson M."/>
            <person name="Huettel B."/>
            <person name="Barry K.W."/>
            <person name="Haridas S."/>
            <person name="Chen C."/>
            <person name="Bauer D."/>
            <person name="Andreopoulos W."/>
            <person name="Pangilinan J."/>
            <person name="LaButti K."/>
            <person name="Riley R."/>
            <person name="Lipzen A."/>
            <person name="Clum A."/>
            <person name="Drula E."/>
            <person name="Henrissat B."/>
            <person name="Kohler A."/>
            <person name="Grigoriev I.V."/>
            <person name="Martin F.M."/>
            <person name="Hacquard S."/>
        </authorList>
    </citation>
    <scope>NUCLEOTIDE SEQUENCE [LARGE SCALE GENOMIC DNA]</scope>
    <source>
        <strain evidence="1 2">MPI-SDFR-AT-0079</strain>
    </source>
</reference>
<dbReference type="EMBL" id="JAGIZQ010000001">
    <property type="protein sequence ID" value="KAH6649804.1"/>
    <property type="molecule type" value="Genomic_DNA"/>
</dbReference>